<dbReference type="InterPro" id="IPR011712">
    <property type="entry name" value="Sig_transdc_His_kin_sub3_dim/P"/>
</dbReference>
<dbReference type="AlphaFoldDB" id="A0A432YSF7"/>
<evidence type="ECO:0000259" key="11">
    <source>
        <dbReference type="PROSITE" id="PS50109"/>
    </source>
</evidence>
<dbReference type="PANTHER" id="PTHR24421">
    <property type="entry name" value="NITRATE/NITRITE SENSOR PROTEIN NARX-RELATED"/>
    <property type="match status" value="1"/>
</dbReference>
<evidence type="ECO:0000256" key="8">
    <source>
        <dbReference type="ARBA" id="ARBA00023012"/>
    </source>
</evidence>
<dbReference type="SUPFAM" id="SSF55874">
    <property type="entry name" value="ATPase domain of HSP90 chaperone/DNA topoisomerase II/histidine kinase"/>
    <property type="match status" value="1"/>
</dbReference>
<evidence type="ECO:0000313" key="14">
    <source>
        <dbReference type="Proteomes" id="UP000288361"/>
    </source>
</evidence>
<keyword evidence="3" id="KW-0597">Phosphoprotein</keyword>
<keyword evidence="6 9" id="KW-0418">Kinase</keyword>
<dbReference type="Pfam" id="PF07730">
    <property type="entry name" value="HisKA_3"/>
    <property type="match status" value="1"/>
</dbReference>
<keyword evidence="4 9" id="KW-0808">Transferase</keyword>
<dbReference type="Gene3D" id="3.30.565.10">
    <property type="entry name" value="Histidine kinase-like ATPase, C-terminal domain"/>
    <property type="match status" value="1"/>
</dbReference>
<keyword evidence="5 9" id="KW-0547">Nucleotide-binding</keyword>
<dbReference type="EMBL" id="PIQA01000004">
    <property type="protein sequence ID" value="RUO64516.1"/>
    <property type="molecule type" value="Genomic_DNA"/>
</dbReference>
<feature type="domain" description="Histidine kinase" evidence="11">
    <location>
        <begin position="399"/>
        <end position="595"/>
    </location>
</feature>
<accession>A0A432YSF7</accession>
<dbReference type="Pfam" id="PF02518">
    <property type="entry name" value="HATPase_c"/>
    <property type="match status" value="1"/>
</dbReference>
<protein>
    <recommendedName>
        <fullName evidence="9">Sensor protein</fullName>
        <ecNumber evidence="9">2.7.13.3</ecNumber>
    </recommendedName>
</protein>
<organism evidence="13 14">
    <name type="scientific">Idiomarina piscisalsi</name>
    <dbReference type="NCBI Taxonomy" id="1096243"/>
    <lineage>
        <taxon>Bacteria</taxon>
        <taxon>Pseudomonadati</taxon>
        <taxon>Pseudomonadota</taxon>
        <taxon>Gammaproteobacteria</taxon>
        <taxon>Alteromonadales</taxon>
        <taxon>Idiomarinaceae</taxon>
        <taxon>Idiomarina</taxon>
    </lineage>
</organism>
<keyword evidence="9" id="KW-1003">Cell membrane</keyword>
<dbReference type="Gene3D" id="1.20.5.1930">
    <property type="match status" value="1"/>
</dbReference>
<dbReference type="InterPro" id="IPR005467">
    <property type="entry name" value="His_kinase_dom"/>
</dbReference>
<evidence type="ECO:0000256" key="1">
    <source>
        <dbReference type="ARBA" id="ARBA00000085"/>
    </source>
</evidence>
<dbReference type="InterPro" id="IPR003660">
    <property type="entry name" value="HAMP_dom"/>
</dbReference>
<comment type="subcellular location">
    <subcellularLocation>
        <location evidence="9">Cell inner membrane</location>
    </subcellularLocation>
    <subcellularLocation>
        <location evidence="2">Membrane</location>
    </subcellularLocation>
</comment>
<dbReference type="RefSeq" id="WP_126752191.1">
    <property type="nucleotide sequence ID" value="NZ_JBHUMT010000001.1"/>
</dbReference>
<evidence type="ECO:0000256" key="5">
    <source>
        <dbReference type="ARBA" id="ARBA00022741"/>
    </source>
</evidence>
<dbReference type="PROSITE" id="PS50885">
    <property type="entry name" value="HAMP"/>
    <property type="match status" value="1"/>
</dbReference>
<gene>
    <name evidence="13" type="ORF">CWI73_07440</name>
</gene>
<dbReference type="GO" id="GO:0046983">
    <property type="term" value="F:protein dimerization activity"/>
    <property type="evidence" value="ECO:0007669"/>
    <property type="project" value="UniProtKB-UniRule"/>
</dbReference>
<dbReference type="SMART" id="SM00387">
    <property type="entry name" value="HATPase_c"/>
    <property type="match status" value="1"/>
</dbReference>
<dbReference type="EC" id="2.7.13.3" evidence="9"/>
<proteinExistence type="predicted"/>
<dbReference type="GO" id="GO:0005886">
    <property type="term" value="C:plasma membrane"/>
    <property type="evidence" value="ECO:0007669"/>
    <property type="project" value="UniProtKB-SubCell"/>
</dbReference>
<evidence type="ECO:0000256" key="9">
    <source>
        <dbReference type="PIRNR" id="PIRNR003167"/>
    </source>
</evidence>
<evidence type="ECO:0000256" key="10">
    <source>
        <dbReference type="SAM" id="Phobius"/>
    </source>
</evidence>
<dbReference type="Gene3D" id="1.20.120.960">
    <property type="entry name" value="Histidine kinase NarX, sensor domain"/>
    <property type="match status" value="1"/>
</dbReference>
<dbReference type="SUPFAM" id="SSF158472">
    <property type="entry name" value="HAMP domain-like"/>
    <property type="match status" value="1"/>
</dbReference>
<feature type="transmembrane region" description="Helical" evidence="10">
    <location>
        <begin position="156"/>
        <end position="176"/>
    </location>
</feature>
<evidence type="ECO:0000313" key="13">
    <source>
        <dbReference type="EMBL" id="RUO64516.1"/>
    </source>
</evidence>
<dbReference type="InterPro" id="IPR003594">
    <property type="entry name" value="HATPase_dom"/>
</dbReference>
<feature type="transmembrane region" description="Helical" evidence="10">
    <location>
        <begin position="12"/>
        <end position="33"/>
    </location>
</feature>
<dbReference type="SMART" id="SM00304">
    <property type="entry name" value="HAMP"/>
    <property type="match status" value="1"/>
</dbReference>
<keyword evidence="10" id="KW-1133">Transmembrane helix</keyword>
<dbReference type="InterPro" id="IPR050482">
    <property type="entry name" value="Sensor_HK_TwoCompSys"/>
</dbReference>
<dbReference type="GO" id="GO:0005524">
    <property type="term" value="F:ATP binding"/>
    <property type="evidence" value="ECO:0007669"/>
    <property type="project" value="UniProtKB-UniRule"/>
</dbReference>
<evidence type="ECO:0000256" key="4">
    <source>
        <dbReference type="ARBA" id="ARBA00022679"/>
    </source>
</evidence>
<dbReference type="CDD" id="cd16917">
    <property type="entry name" value="HATPase_UhpB-NarQ-NarX-like"/>
    <property type="match status" value="1"/>
</dbReference>
<name>A0A432YSF7_9GAMM</name>
<dbReference type="GO" id="GO:0000155">
    <property type="term" value="F:phosphorelay sensor kinase activity"/>
    <property type="evidence" value="ECO:0007669"/>
    <property type="project" value="UniProtKB-UniRule"/>
</dbReference>
<dbReference type="Proteomes" id="UP000288361">
    <property type="component" value="Unassembled WGS sequence"/>
</dbReference>
<comment type="catalytic activity">
    <reaction evidence="1 9">
        <text>ATP + protein L-histidine = ADP + protein N-phospho-L-histidine.</text>
        <dbReference type="EC" id="2.7.13.3"/>
    </reaction>
</comment>
<evidence type="ECO:0000256" key="7">
    <source>
        <dbReference type="ARBA" id="ARBA00022840"/>
    </source>
</evidence>
<dbReference type="PROSITE" id="PS50109">
    <property type="entry name" value="HIS_KIN"/>
    <property type="match status" value="1"/>
</dbReference>
<dbReference type="PIRSF" id="PIRSF003167">
    <property type="entry name" value="STHK_NarX/NarQ"/>
    <property type="match status" value="1"/>
</dbReference>
<evidence type="ECO:0000259" key="12">
    <source>
        <dbReference type="PROSITE" id="PS50885"/>
    </source>
</evidence>
<keyword evidence="9" id="KW-0997">Cell inner membrane</keyword>
<evidence type="ECO:0000256" key="2">
    <source>
        <dbReference type="ARBA" id="ARBA00004370"/>
    </source>
</evidence>
<keyword evidence="9 10" id="KW-0472">Membrane</keyword>
<dbReference type="CDD" id="cd06225">
    <property type="entry name" value="HAMP"/>
    <property type="match status" value="1"/>
</dbReference>
<dbReference type="InterPro" id="IPR036890">
    <property type="entry name" value="HATPase_C_sf"/>
</dbReference>
<evidence type="ECO:0000256" key="3">
    <source>
        <dbReference type="ARBA" id="ARBA00022553"/>
    </source>
</evidence>
<keyword evidence="8 9" id="KW-0902">Two-component regulatory system</keyword>
<evidence type="ECO:0000256" key="6">
    <source>
        <dbReference type="ARBA" id="ARBA00022777"/>
    </source>
</evidence>
<keyword evidence="10" id="KW-0812">Transmembrane</keyword>
<dbReference type="Pfam" id="PF00672">
    <property type="entry name" value="HAMP"/>
    <property type="match status" value="1"/>
</dbReference>
<dbReference type="Gene3D" id="1.10.8.500">
    <property type="entry name" value="HAMP domain in histidine kinase"/>
    <property type="match status" value="1"/>
</dbReference>
<dbReference type="InterPro" id="IPR016380">
    <property type="entry name" value="Sig_transdc_His_kin_NarX/NarQ"/>
</dbReference>
<sequence>MLSNASIINVFRISLAIIVVAASASSLSAFCLLESSAKDTKLINTTTAIRTNTHKFTTEFISNQKEQAQATAEKIQRLWGSPALRSLTLEADAEIKNYAARINREWQSIVEEVQNRGFTQLSSSDLQRIDSYVDDLNELIKVLQAQTEQRILTVRIALVLASLVIALVVFFLLTVLKRKIDEPLTHLMSVSKQLGRGDFTAKSKLNNNDEIGQLAQTLNEMSDTASYFYGGLERRVKQQTEELSRKNKVLSFLYDTARSIIEYGYDYSNYQEVVERLYEVGEVEDIELCLLTEEGNRPFLQLQPRPNSHEPCEAGDCATCIKAGPGASVIEDKMVYRFVLKREDQNYGVLIVRCDPTEPLATWQQQLMSSTADQLALSQSLKSEEEQVRRLALMHERTVIARELHDSLAQALSYLKIQVTRLHKAVDKDDRDTIDDVSNELREGLNAAYRQLRELLTTFRLKVDGSGLYNALQTTVKQFSEQSDMAINLDYRLNNIPLAPHEEIHLLQIIREASQNAINHSEGTEVSITLSQPSGQDVELSIRDNGIGLPENAEKINHYGLAIMQERSRNLGGDIRLNRLEEGGTEVFFTFTPDYLLQ</sequence>
<comment type="caution">
    <text evidence="13">The sequence shown here is derived from an EMBL/GenBank/DDBJ whole genome shotgun (WGS) entry which is preliminary data.</text>
</comment>
<dbReference type="PANTHER" id="PTHR24421:SF10">
    <property type="entry name" value="NITRATE_NITRITE SENSOR PROTEIN NARQ"/>
    <property type="match status" value="1"/>
</dbReference>
<reference evidence="13 14" key="1">
    <citation type="journal article" date="2011" name="Front. Microbiol.">
        <title>Genomic signatures of strain selection and enhancement in Bacillus atrophaeus var. globigii, a historical biowarfare simulant.</title>
        <authorList>
            <person name="Gibbons H.S."/>
            <person name="Broomall S.M."/>
            <person name="McNew L.A."/>
            <person name="Daligault H."/>
            <person name="Chapman C."/>
            <person name="Bruce D."/>
            <person name="Karavis M."/>
            <person name="Krepps M."/>
            <person name="McGregor P.A."/>
            <person name="Hong C."/>
            <person name="Park K.H."/>
            <person name="Akmal A."/>
            <person name="Feldman A."/>
            <person name="Lin J.S."/>
            <person name="Chang W.E."/>
            <person name="Higgs B.W."/>
            <person name="Demirev P."/>
            <person name="Lindquist J."/>
            <person name="Liem A."/>
            <person name="Fochler E."/>
            <person name="Read T.D."/>
            <person name="Tapia R."/>
            <person name="Johnson S."/>
            <person name="Bishop-Lilly K.A."/>
            <person name="Detter C."/>
            <person name="Han C."/>
            <person name="Sozhamannan S."/>
            <person name="Rosenzweig C.N."/>
            <person name="Skowronski E.W."/>
        </authorList>
    </citation>
    <scope>NUCLEOTIDE SEQUENCE [LARGE SCALE GENOMIC DNA]</scope>
    <source>
        <strain evidence="13 14">TPS4-2</strain>
    </source>
</reference>
<keyword evidence="7 9" id="KW-0067">ATP-binding</keyword>
<dbReference type="InterPro" id="IPR042295">
    <property type="entry name" value="NarX-like_N_sf"/>
</dbReference>
<feature type="domain" description="HAMP" evidence="12">
    <location>
        <begin position="178"/>
        <end position="230"/>
    </location>
</feature>